<organism evidence="1 2">
    <name type="scientific">Helicobacter equorum</name>
    <dbReference type="NCBI Taxonomy" id="361872"/>
    <lineage>
        <taxon>Bacteria</taxon>
        <taxon>Pseudomonadati</taxon>
        <taxon>Campylobacterota</taxon>
        <taxon>Epsilonproteobacteria</taxon>
        <taxon>Campylobacterales</taxon>
        <taxon>Helicobacteraceae</taxon>
        <taxon>Helicobacter</taxon>
    </lineage>
</organism>
<accession>A0A3D8IRE9</accession>
<keyword evidence="2" id="KW-1185">Reference proteome</keyword>
<comment type="caution">
    <text evidence="1">The sequence shown here is derived from an EMBL/GenBank/DDBJ whole genome shotgun (WGS) entry which is preliminary data.</text>
</comment>
<evidence type="ECO:0000313" key="1">
    <source>
        <dbReference type="EMBL" id="RDU67867.1"/>
    </source>
</evidence>
<protein>
    <submittedName>
        <fullName evidence="1">Uncharacterized protein</fullName>
    </submittedName>
</protein>
<evidence type="ECO:0000313" key="2">
    <source>
        <dbReference type="Proteomes" id="UP000256514"/>
    </source>
</evidence>
<dbReference type="RefSeq" id="WP_115570683.1">
    <property type="nucleotide sequence ID" value="NZ_NXLT01000002.1"/>
</dbReference>
<dbReference type="AlphaFoldDB" id="A0A3D8IRE9"/>
<name>A0A3D8IRE9_9HELI</name>
<dbReference type="EMBL" id="NXLT01000002">
    <property type="protein sequence ID" value="RDU67867.1"/>
    <property type="molecule type" value="Genomic_DNA"/>
</dbReference>
<dbReference type="OrthoDB" id="5324611at2"/>
<gene>
    <name evidence="1" type="ORF">CQA54_02780</name>
</gene>
<proteinExistence type="predicted"/>
<sequence length="160" mass="19099">MEISRPKFADCHFSRIKRFIIKWETRSLGADIDRLIAILPCVIYADKARIDILLARTQEGLKKYLKQNTYMLPRILDRIIIRLLKYKNDEKYYIQDRSKAFDIVLQNIQLYSVVIDILDDPMFAHLLQAFDERIKEGYDKEYTLNADGKRVLSFQEKYSR</sequence>
<dbReference type="Proteomes" id="UP000256514">
    <property type="component" value="Unassembled WGS sequence"/>
</dbReference>
<reference evidence="1 2" key="1">
    <citation type="submission" date="2018-04" db="EMBL/GenBank/DDBJ databases">
        <title>Novel Campyloabacter and Helicobacter Species and Strains.</title>
        <authorList>
            <person name="Mannion A.J."/>
            <person name="Shen Z."/>
            <person name="Fox J.G."/>
        </authorList>
    </citation>
    <scope>NUCLEOTIDE SEQUENCE [LARGE SCALE GENOMIC DNA]</scope>
    <source>
        <strain evidence="1 2">MIT 12-6600</strain>
    </source>
</reference>